<gene>
    <name evidence="2" type="ORF">GCM10010121_070660</name>
</gene>
<proteinExistence type="predicted"/>
<evidence type="ECO:0000313" key="2">
    <source>
        <dbReference type="EMBL" id="GGJ49371.1"/>
    </source>
</evidence>
<evidence type="ECO:0000313" key="3">
    <source>
        <dbReference type="Proteomes" id="UP000657574"/>
    </source>
</evidence>
<dbReference type="AlphaFoldDB" id="A0A917L8L6"/>
<comment type="caution">
    <text evidence="2">The sequence shown here is derived from an EMBL/GenBank/DDBJ whole genome shotgun (WGS) entry which is preliminary data.</text>
</comment>
<sequence length="99" mass="10513">MDDRAEHVGELGADQQETFLVGLRRCDLQQRGVLPRYAMKSTGDSPTKRHLAGESQSAGFGRPRSAATTAPSGGVKPAMGEGRSWRRPAFSTVAGVEVG</sequence>
<dbReference type="EMBL" id="BMQA01000037">
    <property type="protein sequence ID" value="GGJ49371.1"/>
    <property type="molecule type" value="Genomic_DNA"/>
</dbReference>
<dbReference type="Proteomes" id="UP000657574">
    <property type="component" value="Unassembled WGS sequence"/>
</dbReference>
<accession>A0A917L8L6</accession>
<keyword evidence="3" id="KW-1185">Reference proteome</keyword>
<reference evidence="2" key="2">
    <citation type="submission" date="2020-09" db="EMBL/GenBank/DDBJ databases">
        <authorList>
            <person name="Sun Q."/>
            <person name="Ohkuma M."/>
        </authorList>
    </citation>
    <scope>NUCLEOTIDE SEQUENCE</scope>
    <source>
        <strain evidence="2">JCM 3086</strain>
    </source>
</reference>
<feature type="region of interest" description="Disordered" evidence="1">
    <location>
        <begin position="37"/>
        <end position="99"/>
    </location>
</feature>
<organism evidence="2 3">
    <name type="scientific">Streptomyces brasiliensis</name>
    <dbReference type="NCBI Taxonomy" id="1954"/>
    <lineage>
        <taxon>Bacteria</taxon>
        <taxon>Bacillati</taxon>
        <taxon>Actinomycetota</taxon>
        <taxon>Actinomycetes</taxon>
        <taxon>Kitasatosporales</taxon>
        <taxon>Streptomycetaceae</taxon>
        <taxon>Streptomyces</taxon>
    </lineage>
</organism>
<evidence type="ECO:0000256" key="1">
    <source>
        <dbReference type="SAM" id="MobiDB-lite"/>
    </source>
</evidence>
<name>A0A917L8L6_9ACTN</name>
<protein>
    <submittedName>
        <fullName evidence="2">Uncharacterized protein</fullName>
    </submittedName>
</protein>
<reference evidence="2" key="1">
    <citation type="journal article" date="2014" name="Int. J. Syst. Evol. Microbiol.">
        <title>Complete genome sequence of Corynebacterium casei LMG S-19264T (=DSM 44701T), isolated from a smear-ripened cheese.</title>
        <authorList>
            <consortium name="US DOE Joint Genome Institute (JGI-PGF)"/>
            <person name="Walter F."/>
            <person name="Albersmeier A."/>
            <person name="Kalinowski J."/>
            <person name="Ruckert C."/>
        </authorList>
    </citation>
    <scope>NUCLEOTIDE SEQUENCE</scope>
    <source>
        <strain evidence="2">JCM 3086</strain>
    </source>
</reference>